<dbReference type="Proteomes" id="UP000026915">
    <property type="component" value="Chromosome 3"/>
</dbReference>
<dbReference type="GO" id="GO:0016020">
    <property type="term" value="C:membrane"/>
    <property type="evidence" value="ECO:0007669"/>
    <property type="project" value="UniProtKB-SubCell"/>
</dbReference>
<keyword evidence="2" id="KW-0328">Glycosyltransferase</keyword>
<keyword evidence="6" id="KW-1133">Transmembrane helix</keyword>
<dbReference type="PANTHER" id="PTHR31042:SF135">
    <property type="entry name" value="BETA-1,6-N-ACETYLGLUCOSAMINYLTRANSFERASE FAMILY PROTEIN, PUTATIVE-RELATED"/>
    <property type="match status" value="1"/>
</dbReference>
<dbReference type="EMBL" id="CM001881">
    <property type="protein sequence ID" value="EOY21068.1"/>
    <property type="molecule type" value="Genomic_DNA"/>
</dbReference>
<evidence type="ECO:0000256" key="3">
    <source>
        <dbReference type="ARBA" id="ARBA00022679"/>
    </source>
</evidence>
<evidence type="ECO:0000256" key="4">
    <source>
        <dbReference type="ARBA" id="ARBA00023136"/>
    </source>
</evidence>
<keyword evidence="4 6" id="KW-0472">Membrane</keyword>
<evidence type="ECO:0000256" key="6">
    <source>
        <dbReference type="SAM" id="Phobius"/>
    </source>
</evidence>
<dbReference type="Gramene" id="EOY21068">
    <property type="protein sequence ID" value="EOY21068"/>
    <property type="gene ID" value="TCM_012380"/>
</dbReference>
<evidence type="ECO:0000256" key="2">
    <source>
        <dbReference type="ARBA" id="ARBA00022676"/>
    </source>
</evidence>
<evidence type="ECO:0000313" key="8">
    <source>
        <dbReference type="Proteomes" id="UP000026915"/>
    </source>
</evidence>
<evidence type="ECO:0000313" key="7">
    <source>
        <dbReference type="EMBL" id="EOY21068.1"/>
    </source>
</evidence>
<dbReference type="InterPro" id="IPR044174">
    <property type="entry name" value="BC10-like"/>
</dbReference>
<evidence type="ECO:0000256" key="1">
    <source>
        <dbReference type="ARBA" id="ARBA00004606"/>
    </source>
</evidence>
<keyword evidence="6" id="KW-0812">Transmembrane</keyword>
<sequence>MNMNVMEQQRLHAQVQYNDVVRYVLLFGFGLGLGITLSFYLKESSLDSQLNRLSTSPFLVPCAVLNPPPPSTNSSSISNQNKNLVETRILPLLIEPSPPQDDTVSTSPPQDNIVSNQTKKYTIEEFFQPPEITMHDMKDKELFWRASMAPKIQEYPIERVPKLAFLFLTRGKVLLAPIWEKFFQGHQGLYSIYVHSSPSFNETVPQGSVFYGRQIPSKNVSWGEMNMVAAERRLLANALLDISNERFVLVSESCIPLFNFTTIYKYLIHSEKSHVESFDVPGPVGRGRYSSEMEPVVTIEQWRKGSQWFEMDRFLAIEVISDQTYFPVFNLFCKDACYGDEHYLPTFVGINFLERNLNRTLTYVDWSKGGPHPYTFESSDVTKEFLEKLRNSSCYYNGEKADICYLFARKFAANTLDRLLSFAPEVMYF</sequence>
<keyword evidence="8" id="KW-1185">Reference proteome</keyword>
<dbReference type="AlphaFoldDB" id="A0A061FVF1"/>
<gene>
    <name evidence="7" type="ORF">TCM_012380</name>
</gene>
<evidence type="ECO:0000256" key="5">
    <source>
        <dbReference type="ARBA" id="ARBA00023180"/>
    </source>
</evidence>
<name>A0A061FVF1_THECC</name>
<accession>A0A061FVF1</accession>
<dbReference type="InParanoid" id="A0A061FVF1"/>
<comment type="subcellular location">
    <subcellularLocation>
        <location evidence="1">Membrane</location>
        <topology evidence="1">Single-pass type II membrane protein</topology>
    </subcellularLocation>
</comment>
<dbReference type="OMA" id="ETNICYL"/>
<dbReference type="eggNOG" id="ENOG502QPPD">
    <property type="taxonomic scope" value="Eukaryota"/>
</dbReference>
<dbReference type="HOGENOM" id="CLU_035559_1_0_1"/>
<keyword evidence="3" id="KW-0808">Transferase</keyword>
<organism evidence="7 8">
    <name type="scientific">Theobroma cacao</name>
    <name type="common">Cacao</name>
    <name type="synonym">Cocoa</name>
    <dbReference type="NCBI Taxonomy" id="3641"/>
    <lineage>
        <taxon>Eukaryota</taxon>
        <taxon>Viridiplantae</taxon>
        <taxon>Streptophyta</taxon>
        <taxon>Embryophyta</taxon>
        <taxon>Tracheophyta</taxon>
        <taxon>Spermatophyta</taxon>
        <taxon>Magnoliopsida</taxon>
        <taxon>eudicotyledons</taxon>
        <taxon>Gunneridae</taxon>
        <taxon>Pentapetalae</taxon>
        <taxon>rosids</taxon>
        <taxon>malvids</taxon>
        <taxon>Malvales</taxon>
        <taxon>Malvaceae</taxon>
        <taxon>Byttnerioideae</taxon>
        <taxon>Theobroma</taxon>
    </lineage>
</organism>
<dbReference type="GO" id="GO:0016757">
    <property type="term" value="F:glycosyltransferase activity"/>
    <property type="evidence" value="ECO:0007669"/>
    <property type="project" value="UniProtKB-KW"/>
</dbReference>
<dbReference type="Pfam" id="PF02485">
    <property type="entry name" value="Branch"/>
    <property type="match status" value="1"/>
</dbReference>
<proteinExistence type="predicted"/>
<keyword evidence="5" id="KW-0325">Glycoprotein</keyword>
<feature type="transmembrane region" description="Helical" evidence="6">
    <location>
        <begin position="20"/>
        <end position="41"/>
    </location>
</feature>
<dbReference type="PANTHER" id="PTHR31042">
    <property type="entry name" value="CORE-2/I-BRANCHING BETA-1,6-N-ACETYLGLUCOSAMINYLTRANSFERASE FAMILY PROTEIN-RELATED"/>
    <property type="match status" value="1"/>
</dbReference>
<protein>
    <submittedName>
        <fullName evidence="7">Core-2/I-branching beta-1,6-N-acetylglucosaminyltransferase family protein, putative</fullName>
    </submittedName>
</protein>
<dbReference type="InterPro" id="IPR003406">
    <property type="entry name" value="Glyco_trans_14"/>
</dbReference>
<reference evidence="7 8" key="1">
    <citation type="journal article" date="2013" name="Genome Biol.">
        <title>The genome sequence of the most widely cultivated cacao type and its use to identify candidate genes regulating pod color.</title>
        <authorList>
            <person name="Motamayor J.C."/>
            <person name="Mockaitis K."/>
            <person name="Schmutz J."/>
            <person name="Haiminen N."/>
            <person name="Iii D.L."/>
            <person name="Cornejo O."/>
            <person name="Findley S.D."/>
            <person name="Zheng P."/>
            <person name="Utro F."/>
            <person name="Royaert S."/>
            <person name="Saski C."/>
            <person name="Jenkins J."/>
            <person name="Podicheti R."/>
            <person name="Zhao M."/>
            <person name="Scheffler B.E."/>
            <person name="Stack J.C."/>
            <person name="Feltus F.A."/>
            <person name="Mustiga G.M."/>
            <person name="Amores F."/>
            <person name="Phillips W."/>
            <person name="Marelli J.P."/>
            <person name="May G.D."/>
            <person name="Shapiro H."/>
            <person name="Ma J."/>
            <person name="Bustamante C.D."/>
            <person name="Schnell R.J."/>
            <person name="Main D."/>
            <person name="Gilbert D."/>
            <person name="Parida L."/>
            <person name="Kuhn D.N."/>
        </authorList>
    </citation>
    <scope>NUCLEOTIDE SEQUENCE [LARGE SCALE GENOMIC DNA]</scope>
    <source>
        <strain evidence="8">cv. Matina 1-6</strain>
    </source>
</reference>